<reference evidence="2" key="1">
    <citation type="submission" date="2015-10" db="EMBL/GenBank/DDBJ databases">
        <authorList>
            <person name="Gilbert D.G."/>
        </authorList>
    </citation>
    <scope>NUCLEOTIDE SEQUENCE</scope>
</reference>
<dbReference type="EMBL" id="FAXC01000422">
    <property type="protein sequence ID" value="CUV10484.1"/>
    <property type="molecule type" value="Genomic_DNA"/>
</dbReference>
<dbReference type="AlphaFoldDB" id="A0A160VLM8"/>
<accession>A0A160VLM8</accession>
<name>A0A160VLM8_9ZZZZ</name>
<dbReference type="InterPro" id="IPR009097">
    <property type="entry name" value="Cyclic_Pdiesterase"/>
</dbReference>
<gene>
    <name evidence="2" type="ORF">MGWOODY_Mmi980</name>
</gene>
<proteinExistence type="inferred from homology"/>
<protein>
    <submittedName>
        <fullName evidence="2">2'-5' RNA ligase</fullName>
    </submittedName>
</protein>
<dbReference type="Gene3D" id="3.90.1140.10">
    <property type="entry name" value="Cyclic phosphodiesterase"/>
    <property type="match status" value="1"/>
</dbReference>
<dbReference type="GO" id="GO:0008664">
    <property type="term" value="F:RNA 2',3'-cyclic 3'-phosphodiesterase activity"/>
    <property type="evidence" value="ECO:0007669"/>
    <property type="project" value="InterPro"/>
</dbReference>
<sequence>MADSLLRTFISVSLPREIVNIKKMLQSTIHSKGAEIKWVRDGNMHLSLKFIGHTPEASVDDLNKTLKSVTEEFSTISLSIVGSGCFPRPERARTLWVGISGEIDKLDDFVDAINGRLEPLGFPIQERKFIPHVTLARIKYPQKHTPDVTQFLNTTFAELPMKISRINLMSSQLFSKGAVYTILGTHFLVSKA</sequence>
<dbReference type="PANTHER" id="PTHR35561:SF1">
    <property type="entry name" value="RNA 2',3'-CYCLIC PHOSPHODIESTERASE"/>
    <property type="match status" value="1"/>
</dbReference>
<dbReference type="Pfam" id="PF13563">
    <property type="entry name" value="2_5_RNA_ligase2"/>
    <property type="match status" value="1"/>
</dbReference>
<dbReference type="SUPFAM" id="SSF55144">
    <property type="entry name" value="LigT-like"/>
    <property type="match status" value="1"/>
</dbReference>
<organism evidence="2">
    <name type="scientific">hydrothermal vent metagenome</name>
    <dbReference type="NCBI Taxonomy" id="652676"/>
    <lineage>
        <taxon>unclassified sequences</taxon>
        <taxon>metagenomes</taxon>
        <taxon>ecological metagenomes</taxon>
    </lineage>
</organism>
<dbReference type="GO" id="GO:0016874">
    <property type="term" value="F:ligase activity"/>
    <property type="evidence" value="ECO:0007669"/>
    <property type="project" value="UniProtKB-KW"/>
</dbReference>
<dbReference type="NCBIfam" id="TIGR02258">
    <property type="entry name" value="2_5_ligase"/>
    <property type="match status" value="1"/>
</dbReference>
<keyword evidence="2" id="KW-0436">Ligase</keyword>
<dbReference type="HAMAP" id="MF_01940">
    <property type="entry name" value="RNA_CPDase"/>
    <property type="match status" value="1"/>
</dbReference>
<dbReference type="GO" id="GO:0004113">
    <property type="term" value="F:2',3'-cyclic-nucleotide 3'-phosphodiesterase activity"/>
    <property type="evidence" value="ECO:0007669"/>
    <property type="project" value="InterPro"/>
</dbReference>
<dbReference type="InterPro" id="IPR004175">
    <property type="entry name" value="RNA_CPDase"/>
</dbReference>
<evidence type="ECO:0000256" key="1">
    <source>
        <dbReference type="ARBA" id="ARBA00022801"/>
    </source>
</evidence>
<evidence type="ECO:0000313" key="2">
    <source>
        <dbReference type="EMBL" id="CUV10484.1"/>
    </source>
</evidence>
<keyword evidence="1" id="KW-0378">Hydrolase</keyword>
<dbReference type="PANTHER" id="PTHR35561">
    <property type="entry name" value="RNA 2',3'-CYCLIC PHOSPHODIESTERASE"/>
    <property type="match status" value="1"/>
</dbReference>